<organism evidence="14 15">
    <name type="scientific">Sphingobium fontiphilum</name>
    <dbReference type="NCBI Taxonomy" id="944425"/>
    <lineage>
        <taxon>Bacteria</taxon>
        <taxon>Pseudomonadati</taxon>
        <taxon>Pseudomonadota</taxon>
        <taxon>Alphaproteobacteria</taxon>
        <taxon>Sphingomonadales</taxon>
        <taxon>Sphingomonadaceae</taxon>
        <taxon>Sphingobium</taxon>
    </lineage>
</organism>
<dbReference type="Gene3D" id="3.55.50.30">
    <property type="match status" value="1"/>
</dbReference>
<sequence>MRLNAALLALAMGLAGASAFTATARTVPSSILSQRHKFEIGAQPLNTALNQLAAQAGVRILFPYDDVSRLRSPALRGWFTTQEALKRLLAGTGLALSETGHGVIALTRPGHSIANEREASRALAITDAPAVRRQRPPVAQAAIAEEAPAAALIVTGTRLSTRSLTGSLSPIDILLATDLAAGGRLSTRDLLGGLVPSLTVSNSGSGASFAIKTLSMRGLAGDHLLVLVNGKRRHNMATLFINGTTQSGQSPPDLDFIPAAAIRRIEVLRDGASAQYGSDALAGVINILLKDDAGGQARWTAGLTARGDGEEGRIEWSQGLAIGEEGHIHLTLDGHLQGHAFRSAANNGPFFETVAGLASTSERNLNRVVNRGGQPQLASLTIALDASAPLGDANEFYSFGTMSRRNADAWLTYRTPDALNNVPALYPLGYSPRLHINESDAQWVAGLRGEWRGWDYDLSTSFARNLARYGESSTLNASLGAASPSTMALGSAETREWIADLDLRRSVDGGLDDPMTIGIGVEYRGNRYSVGAGEPASWQDGGWVSADGVHAGVPRAPGAQGVSGFPASAAGRWSRHGWAAYASAEQAIGDSLELALAGRHEDYSDFGVANSGKASARVALAPGLALRGTISTGFRAPTLQQQHYASASTINVGGALLPVSALPARSAAAQALGAAPLRPERSTHWAAGLVASPGGGLNLTVDAYQIDIRDRILLSDVLTGPAVRAALDSAGLTGSAGAFYFSNAANTRTRGLDLVANWRSSPGPWGTAAITFSANINRTRFTHIDAAPAILSTTDPPGALIGRARQGDVSMGTPRDKLIANLLWSGEAASINLRATRYGRVTQVHPTDPALDAPVSPRIIVDLEGTLALAPGARISLGANNLFDTYPDKLPEALRANGFWLYNPYSPWGSSGGLYYARFNLEF</sequence>
<evidence type="ECO:0000256" key="11">
    <source>
        <dbReference type="RuleBase" id="RU003357"/>
    </source>
</evidence>
<dbReference type="Pfam" id="PF00593">
    <property type="entry name" value="TonB_dep_Rec_b-barrel"/>
    <property type="match status" value="1"/>
</dbReference>
<comment type="caution">
    <text evidence="14">The sequence shown here is derived from an EMBL/GenBank/DDBJ whole genome shotgun (WGS) entry which is preliminary data.</text>
</comment>
<dbReference type="CDD" id="cd01347">
    <property type="entry name" value="ligand_gated_channel"/>
    <property type="match status" value="1"/>
</dbReference>
<evidence type="ECO:0000313" key="15">
    <source>
        <dbReference type="Proteomes" id="UP000552757"/>
    </source>
</evidence>
<gene>
    <name evidence="14" type="ORF">GGR44_001099</name>
</gene>
<keyword evidence="6" id="KW-0408">Iron</keyword>
<feature type="signal peptide" evidence="12">
    <location>
        <begin position="1"/>
        <end position="24"/>
    </location>
</feature>
<comment type="subcellular location">
    <subcellularLocation>
        <location evidence="1 10">Cell outer membrane</location>
        <topology evidence="1 10">Multi-pass membrane protein</topology>
    </subcellularLocation>
</comment>
<evidence type="ECO:0000256" key="1">
    <source>
        <dbReference type="ARBA" id="ARBA00004571"/>
    </source>
</evidence>
<reference evidence="14 15" key="1">
    <citation type="submission" date="2020-08" db="EMBL/GenBank/DDBJ databases">
        <title>Genomic Encyclopedia of Type Strains, Phase IV (KMG-IV): sequencing the most valuable type-strain genomes for metagenomic binning, comparative biology and taxonomic classification.</title>
        <authorList>
            <person name="Goeker M."/>
        </authorList>
    </citation>
    <scope>NUCLEOTIDE SEQUENCE [LARGE SCALE GENOMIC DNA]</scope>
    <source>
        <strain evidence="14 15">DSM 29348</strain>
    </source>
</reference>
<dbReference type="GO" id="GO:0009279">
    <property type="term" value="C:cell outer membrane"/>
    <property type="evidence" value="ECO:0007669"/>
    <property type="project" value="UniProtKB-SubCell"/>
</dbReference>
<dbReference type="PANTHER" id="PTHR47234">
    <property type="match status" value="1"/>
</dbReference>
<keyword evidence="15" id="KW-1185">Reference proteome</keyword>
<keyword evidence="9 10" id="KW-0998">Cell outer membrane</keyword>
<keyword evidence="4" id="KW-0410">Iron transport</keyword>
<name>A0A7W6GNF7_9SPHN</name>
<evidence type="ECO:0000256" key="12">
    <source>
        <dbReference type="SAM" id="SignalP"/>
    </source>
</evidence>
<dbReference type="EMBL" id="JACIEB010000002">
    <property type="protein sequence ID" value="MBB3981452.1"/>
    <property type="molecule type" value="Genomic_DNA"/>
</dbReference>
<evidence type="ECO:0000256" key="3">
    <source>
        <dbReference type="ARBA" id="ARBA00022452"/>
    </source>
</evidence>
<keyword evidence="2 10" id="KW-0813">Transport</keyword>
<keyword evidence="7 11" id="KW-0798">TonB box</keyword>
<keyword evidence="12" id="KW-0732">Signal</keyword>
<evidence type="ECO:0000256" key="7">
    <source>
        <dbReference type="ARBA" id="ARBA00023077"/>
    </source>
</evidence>
<dbReference type="AlphaFoldDB" id="A0A7W6GNF7"/>
<dbReference type="SMART" id="SM00965">
    <property type="entry name" value="STN"/>
    <property type="match status" value="1"/>
</dbReference>
<dbReference type="PROSITE" id="PS52016">
    <property type="entry name" value="TONB_DEPENDENT_REC_3"/>
    <property type="match status" value="1"/>
</dbReference>
<dbReference type="InterPro" id="IPR037066">
    <property type="entry name" value="Plug_dom_sf"/>
</dbReference>
<dbReference type="Pfam" id="PF07715">
    <property type="entry name" value="Plug"/>
    <property type="match status" value="1"/>
</dbReference>
<feature type="domain" description="Secretin/TonB short N-terminal" evidence="13">
    <location>
        <begin position="58"/>
        <end position="109"/>
    </location>
</feature>
<evidence type="ECO:0000256" key="9">
    <source>
        <dbReference type="ARBA" id="ARBA00023237"/>
    </source>
</evidence>
<evidence type="ECO:0000256" key="6">
    <source>
        <dbReference type="ARBA" id="ARBA00023004"/>
    </source>
</evidence>
<proteinExistence type="inferred from homology"/>
<evidence type="ECO:0000256" key="10">
    <source>
        <dbReference type="PROSITE-ProRule" id="PRU01360"/>
    </source>
</evidence>
<keyword evidence="5 10" id="KW-0812">Transmembrane</keyword>
<accession>A0A7W6GNF7</accession>
<dbReference type="InterPro" id="IPR011662">
    <property type="entry name" value="Secretin/TonB_short_N"/>
</dbReference>
<evidence type="ECO:0000313" key="14">
    <source>
        <dbReference type="EMBL" id="MBB3981452.1"/>
    </source>
</evidence>
<dbReference type="PANTHER" id="PTHR47234:SF3">
    <property type="entry name" value="SECRETIN_TONB SHORT N-TERMINAL DOMAIN-CONTAINING PROTEIN"/>
    <property type="match status" value="1"/>
</dbReference>
<evidence type="ECO:0000259" key="13">
    <source>
        <dbReference type="SMART" id="SM00965"/>
    </source>
</evidence>
<evidence type="ECO:0000256" key="4">
    <source>
        <dbReference type="ARBA" id="ARBA00022496"/>
    </source>
</evidence>
<dbReference type="Gene3D" id="2.40.170.20">
    <property type="entry name" value="TonB-dependent receptor, beta-barrel domain"/>
    <property type="match status" value="1"/>
</dbReference>
<evidence type="ECO:0000256" key="5">
    <source>
        <dbReference type="ARBA" id="ARBA00022692"/>
    </source>
</evidence>
<evidence type="ECO:0000256" key="2">
    <source>
        <dbReference type="ARBA" id="ARBA00022448"/>
    </source>
</evidence>
<dbReference type="InterPro" id="IPR036942">
    <property type="entry name" value="Beta-barrel_TonB_sf"/>
</dbReference>
<dbReference type="RefSeq" id="WP_183954449.1">
    <property type="nucleotide sequence ID" value="NZ_JACIEB010000002.1"/>
</dbReference>
<feature type="chain" id="PRO_5030970120" evidence="12">
    <location>
        <begin position="25"/>
        <end position="923"/>
    </location>
</feature>
<keyword evidence="14" id="KW-0675">Receptor</keyword>
<dbReference type="InterPro" id="IPR012910">
    <property type="entry name" value="Plug_dom"/>
</dbReference>
<keyword evidence="8 10" id="KW-0472">Membrane</keyword>
<keyword evidence="3 10" id="KW-1134">Transmembrane beta strand</keyword>
<dbReference type="SUPFAM" id="SSF56935">
    <property type="entry name" value="Porins"/>
    <property type="match status" value="1"/>
</dbReference>
<protein>
    <submittedName>
        <fullName evidence="14">Iron complex outermembrane receptor protein</fullName>
    </submittedName>
</protein>
<dbReference type="InterPro" id="IPR000531">
    <property type="entry name" value="Beta-barrel_TonB"/>
</dbReference>
<dbReference type="Gene3D" id="2.170.130.10">
    <property type="entry name" value="TonB-dependent receptor, plug domain"/>
    <property type="match status" value="1"/>
</dbReference>
<comment type="similarity">
    <text evidence="10 11">Belongs to the TonB-dependent receptor family.</text>
</comment>
<dbReference type="GO" id="GO:0006826">
    <property type="term" value="P:iron ion transport"/>
    <property type="evidence" value="ECO:0007669"/>
    <property type="project" value="UniProtKB-KW"/>
</dbReference>
<dbReference type="Proteomes" id="UP000552757">
    <property type="component" value="Unassembled WGS sequence"/>
</dbReference>
<evidence type="ECO:0000256" key="8">
    <source>
        <dbReference type="ARBA" id="ARBA00023136"/>
    </source>
</evidence>
<keyword evidence="4" id="KW-0406">Ion transport</keyword>
<dbReference type="InterPro" id="IPR039426">
    <property type="entry name" value="TonB-dep_rcpt-like"/>
</dbReference>